<dbReference type="RefSeq" id="YP_003359145.1">
    <property type="nucleotide sequence ID" value="NC_013698.1"/>
</dbReference>
<name>D0U238_9CAUD</name>
<sequence>MDALKFHTNTAMSLAHAAGTDNNTSTGISDVAQGIDVVVDITSPNDSTPQRLRVNAVGYNASTSELTILAPLMRPHVPAVVVPVACALGAVVGSLVTGAVWAVIGG</sequence>
<keyword evidence="1" id="KW-1133">Transmembrane helix</keyword>
<reference evidence="2 3" key="1">
    <citation type="journal article" date="2010" name="Microbiology">
        <title>The endolysins of bacteriophages CMP1 and CN77 are specific for the lysis of Clavibacter michiganensis strains.</title>
        <authorList>
            <person name="Wittmann J."/>
            <person name="Eichenlaub R."/>
            <person name="Dreiseikelmann B."/>
        </authorList>
    </citation>
    <scope>NUCLEOTIDE SEQUENCE [LARGE SCALE GENOMIC DNA]</scope>
</reference>
<accession>D0U238</accession>
<proteinExistence type="predicted"/>
<protein>
    <submittedName>
        <fullName evidence="2">Uncharacterized protein</fullName>
    </submittedName>
</protein>
<keyword evidence="1" id="KW-0812">Transmembrane</keyword>
<keyword evidence="3" id="KW-1185">Reference proteome</keyword>
<dbReference type="Proteomes" id="UP000002628">
    <property type="component" value="Segment"/>
</dbReference>
<evidence type="ECO:0000256" key="1">
    <source>
        <dbReference type="SAM" id="Phobius"/>
    </source>
</evidence>
<feature type="transmembrane region" description="Helical" evidence="1">
    <location>
        <begin position="80"/>
        <end position="104"/>
    </location>
</feature>
<organism evidence="2 3">
    <name type="scientific">Clavibacter phage CMP1</name>
    <dbReference type="NCBI Taxonomy" id="686439"/>
    <lineage>
        <taxon>Viruses</taxon>
        <taxon>Duplodnaviria</taxon>
        <taxon>Heunggongvirae</taxon>
        <taxon>Uroviricota</taxon>
        <taxon>Caudoviricetes</taxon>
        <taxon>Cimpunavirus</taxon>
        <taxon>Cimpunavirus CMP1</taxon>
    </lineage>
</organism>
<evidence type="ECO:0000313" key="2">
    <source>
        <dbReference type="EMBL" id="ACY35949.1"/>
    </source>
</evidence>
<dbReference type="GeneID" id="8684257"/>
<dbReference type="EMBL" id="GQ241246">
    <property type="protein sequence ID" value="ACY35949.1"/>
    <property type="molecule type" value="Genomic_DNA"/>
</dbReference>
<keyword evidence="1" id="KW-0472">Membrane</keyword>
<dbReference type="KEGG" id="vg:8684257"/>
<evidence type="ECO:0000313" key="3">
    <source>
        <dbReference type="Proteomes" id="UP000002628"/>
    </source>
</evidence>
<gene>
    <name evidence="2" type="ORF">CMP1-54</name>
</gene>